<dbReference type="AlphaFoldDB" id="A0A1E4RID7"/>
<dbReference type="SUPFAM" id="SSF51905">
    <property type="entry name" value="FAD/NAD(P)-binding domain"/>
    <property type="match status" value="1"/>
</dbReference>
<dbReference type="InterPro" id="IPR036188">
    <property type="entry name" value="FAD/NAD-bd_sf"/>
</dbReference>
<evidence type="ECO:0000256" key="2">
    <source>
        <dbReference type="ARBA" id="ARBA00022630"/>
    </source>
</evidence>
<evidence type="ECO:0000256" key="3">
    <source>
        <dbReference type="ARBA" id="ARBA00022827"/>
    </source>
</evidence>
<dbReference type="STRING" id="984485.A0A1E4RID7"/>
<proteinExistence type="inferred from homology"/>
<evidence type="ECO:0000256" key="5">
    <source>
        <dbReference type="ARBA" id="ARBA00023002"/>
    </source>
</evidence>
<keyword evidence="4" id="KW-0521">NADP</keyword>
<keyword evidence="5" id="KW-0560">Oxidoreductase</keyword>
<dbReference type="InterPro" id="IPR050346">
    <property type="entry name" value="FMO-like"/>
</dbReference>
<evidence type="ECO:0000313" key="7">
    <source>
        <dbReference type="Proteomes" id="UP000095085"/>
    </source>
</evidence>
<dbReference type="PIRSF" id="PIRSF000332">
    <property type="entry name" value="FMO"/>
    <property type="match status" value="1"/>
</dbReference>
<keyword evidence="6" id="KW-0503">Monooxygenase</keyword>
<dbReference type="InterPro" id="IPR020946">
    <property type="entry name" value="Flavin_mOase-like"/>
</dbReference>
<dbReference type="Gene3D" id="3.50.50.60">
    <property type="entry name" value="FAD/NAD(P)-binding domain"/>
    <property type="match status" value="2"/>
</dbReference>
<evidence type="ECO:0000313" key="6">
    <source>
        <dbReference type="EMBL" id="ODV67034.1"/>
    </source>
</evidence>
<dbReference type="PANTHER" id="PTHR23023">
    <property type="entry name" value="DIMETHYLANILINE MONOOXYGENASE"/>
    <property type="match status" value="1"/>
</dbReference>
<dbReference type="GO" id="GO:0004499">
    <property type="term" value="F:N,N-dimethylaniline monooxygenase activity"/>
    <property type="evidence" value="ECO:0007669"/>
    <property type="project" value="InterPro"/>
</dbReference>
<name>A0A1E4RID7_9ASCO</name>
<sequence>MTKLDIEKVAIIGAGPGGLASIYELSHTNRDGTSTVGTGKSEDPKFTKIVAFEQKDKAGGIWAPSINTSDLKAPPQDILDTGKYNDPDVIHPEQKAPGGIENSSFEKPVKIETKKIYNELEWKRSGVYRDLFTNVPARFTRFSYLPNEKKYLDEKRAIYPFLSQEELSGRIEDFVEREGLNDYIRFNTRVEHVTKNAEGKWIITVKQKNENDGEEYWYKEEFDAVIVSNGHYSVPNIPYIEGLAEFNKTYPGSVIHSKSYRSSQEFKDQKVLVVGFGVSTAGLVQYIVPVAKQTIIAQRSPNLVFEWINGALVSKGITRRPEIERIDAVKNEIIFKDGSIERNVDKILLTTGYHFHYPFLHDYLKVVSPSNVSRVNGLYYHTFSIDDPTLATVGVTVAHLNFHTIEASAAAVAGVWSGAKSLPSKQEQKNWEQQHVKNTGNSLVFHFYENDQVKPDFVDKLSPLHPDNRPDIVSEDLKYLNEFDIGTAKSEKLFYQLKDGKLNVKDIFPV</sequence>
<dbReference type="EMBL" id="KV454541">
    <property type="protein sequence ID" value="ODV67034.1"/>
    <property type="molecule type" value="Genomic_DNA"/>
</dbReference>
<dbReference type="GO" id="GO:0050661">
    <property type="term" value="F:NADP binding"/>
    <property type="evidence" value="ECO:0007669"/>
    <property type="project" value="InterPro"/>
</dbReference>
<dbReference type="GO" id="GO:0050660">
    <property type="term" value="F:flavin adenine dinucleotide binding"/>
    <property type="evidence" value="ECO:0007669"/>
    <property type="project" value="InterPro"/>
</dbReference>
<dbReference type="Proteomes" id="UP000095085">
    <property type="component" value="Unassembled WGS sequence"/>
</dbReference>
<gene>
    <name evidence="6" type="ORF">HYPBUDRAFT_110108</name>
</gene>
<evidence type="ECO:0000256" key="1">
    <source>
        <dbReference type="ARBA" id="ARBA00009183"/>
    </source>
</evidence>
<dbReference type="GeneID" id="30993295"/>
<comment type="similarity">
    <text evidence="1">Belongs to the FMO family.</text>
</comment>
<organism evidence="6 7">
    <name type="scientific">Hyphopichia burtonii NRRL Y-1933</name>
    <dbReference type="NCBI Taxonomy" id="984485"/>
    <lineage>
        <taxon>Eukaryota</taxon>
        <taxon>Fungi</taxon>
        <taxon>Dikarya</taxon>
        <taxon>Ascomycota</taxon>
        <taxon>Saccharomycotina</taxon>
        <taxon>Pichiomycetes</taxon>
        <taxon>Debaryomycetaceae</taxon>
        <taxon>Hyphopichia</taxon>
    </lineage>
</organism>
<accession>A0A1E4RID7</accession>
<keyword evidence="2" id="KW-0285">Flavoprotein</keyword>
<dbReference type="Pfam" id="PF00743">
    <property type="entry name" value="FMO-like"/>
    <property type="match status" value="2"/>
</dbReference>
<dbReference type="RefSeq" id="XP_020076101.1">
    <property type="nucleotide sequence ID" value="XM_020218745.1"/>
</dbReference>
<evidence type="ECO:0000256" key="4">
    <source>
        <dbReference type="ARBA" id="ARBA00022857"/>
    </source>
</evidence>
<keyword evidence="3" id="KW-0274">FAD</keyword>
<dbReference type="OrthoDB" id="66881at2759"/>
<keyword evidence="7" id="KW-1185">Reference proteome</keyword>
<reference evidence="7" key="1">
    <citation type="submission" date="2016-05" db="EMBL/GenBank/DDBJ databases">
        <title>Comparative genomics of biotechnologically important yeasts.</title>
        <authorList>
            <consortium name="DOE Joint Genome Institute"/>
            <person name="Riley R."/>
            <person name="Haridas S."/>
            <person name="Wolfe K.H."/>
            <person name="Lopes M.R."/>
            <person name="Hittinger C.T."/>
            <person name="Goker M."/>
            <person name="Salamov A."/>
            <person name="Wisecaver J."/>
            <person name="Long T.M."/>
            <person name="Aerts A.L."/>
            <person name="Barry K."/>
            <person name="Choi C."/>
            <person name="Clum A."/>
            <person name="Coughlan A.Y."/>
            <person name="Deshpande S."/>
            <person name="Douglass A.P."/>
            <person name="Hanson S.J."/>
            <person name="Klenk H.-P."/>
            <person name="Labutti K."/>
            <person name="Lapidus A."/>
            <person name="Lindquist E."/>
            <person name="Lipzen A."/>
            <person name="Meier-Kolthoff J.P."/>
            <person name="Ohm R.A."/>
            <person name="Otillar R.P."/>
            <person name="Pangilinan J."/>
            <person name="Peng Y."/>
            <person name="Rokas A."/>
            <person name="Rosa C.A."/>
            <person name="Scheuner C."/>
            <person name="Sibirny A.A."/>
            <person name="Slot J.C."/>
            <person name="Stielow J.B."/>
            <person name="Sun H."/>
            <person name="Kurtzman C.P."/>
            <person name="Blackwell M."/>
            <person name="Grigoriev I.V."/>
            <person name="Jeffries T.W."/>
        </authorList>
    </citation>
    <scope>NUCLEOTIDE SEQUENCE [LARGE SCALE GENOMIC DNA]</scope>
    <source>
        <strain evidence="7">NRRL Y-1933</strain>
    </source>
</reference>
<dbReference type="InterPro" id="IPR000960">
    <property type="entry name" value="Flavin_mOase"/>
</dbReference>
<protein>
    <submittedName>
        <fullName evidence="6">Flavin-containing monooxygenase</fullName>
    </submittedName>
</protein>